<feature type="compositionally biased region" description="Basic and acidic residues" evidence="1">
    <location>
        <begin position="43"/>
        <end position="56"/>
    </location>
</feature>
<proteinExistence type="predicted"/>
<gene>
    <name evidence="3" type="ORF">B0T24DRAFT_593035</name>
</gene>
<evidence type="ECO:0000313" key="4">
    <source>
        <dbReference type="Proteomes" id="UP001287356"/>
    </source>
</evidence>
<feature type="region of interest" description="Disordered" evidence="1">
    <location>
        <begin position="31"/>
        <end position="118"/>
    </location>
</feature>
<protein>
    <recommendedName>
        <fullName evidence="5">Mitochondrial carrier protein pet8</fullName>
    </recommendedName>
</protein>
<evidence type="ECO:0000256" key="1">
    <source>
        <dbReference type="SAM" id="MobiDB-lite"/>
    </source>
</evidence>
<sequence>MSARTLSLLLPAAARLASVVAARRTFMQSTRLGLKESNSQDSNPDKYDKHKQDSLAKQKQGTGHWKPELASDSEESIKADRSAAKEATSEGSLRDLQERTKRAAEETSKHGTSMRDGL</sequence>
<comment type="caution">
    <text evidence="3">The sequence shown here is derived from an EMBL/GenBank/DDBJ whole genome shotgun (WGS) entry which is preliminary data.</text>
</comment>
<dbReference type="Proteomes" id="UP001287356">
    <property type="component" value="Unassembled WGS sequence"/>
</dbReference>
<keyword evidence="4" id="KW-1185">Reference proteome</keyword>
<keyword evidence="2" id="KW-0732">Signal</keyword>
<evidence type="ECO:0008006" key="5">
    <source>
        <dbReference type="Google" id="ProtNLM"/>
    </source>
</evidence>
<evidence type="ECO:0000256" key="2">
    <source>
        <dbReference type="SAM" id="SignalP"/>
    </source>
</evidence>
<reference evidence="3" key="1">
    <citation type="journal article" date="2023" name="Mol. Phylogenet. Evol.">
        <title>Genome-scale phylogeny and comparative genomics of the fungal order Sordariales.</title>
        <authorList>
            <person name="Hensen N."/>
            <person name="Bonometti L."/>
            <person name="Westerberg I."/>
            <person name="Brannstrom I.O."/>
            <person name="Guillou S."/>
            <person name="Cros-Aarteil S."/>
            <person name="Calhoun S."/>
            <person name="Haridas S."/>
            <person name="Kuo A."/>
            <person name="Mondo S."/>
            <person name="Pangilinan J."/>
            <person name="Riley R."/>
            <person name="LaButti K."/>
            <person name="Andreopoulos B."/>
            <person name="Lipzen A."/>
            <person name="Chen C."/>
            <person name="Yan M."/>
            <person name="Daum C."/>
            <person name="Ng V."/>
            <person name="Clum A."/>
            <person name="Steindorff A."/>
            <person name="Ohm R.A."/>
            <person name="Martin F."/>
            <person name="Silar P."/>
            <person name="Natvig D.O."/>
            <person name="Lalanne C."/>
            <person name="Gautier V."/>
            <person name="Ament-Velasquez S.L."/>
            <person name="Kruys A."/>
            <person name="Hutchinson M.I."/>
            <person name="Powell A.J."/>
            <person name="Barry K."/>
            <person name="Miller A.N."/>
            <person name="Grigoriev I.V."/>
            <person name="Debuchy R."/>
            <person name="Gladieux P."/>
            <person name="Hiltunen Thoren M."/>
            <person name="Johannesson H."/>
        </authorList>
    </citation>
    <scope>NUCLEOTIDE SEQUENCE</scope>
    <source>
        <strain evidence="3">CBS 958.72</strain>
    </source>
</reference>
<accession>A0AAE0N7B3</accession>
<feature type="compositionally biased region" description="Basic and acidic residues" evidence="1">
    <location>
        <begin position="65"/>
        <end position="109"/>
    </location>
</feature>
<name>A0AAE0N7B3_9PEZI</name>
<reference evidence="3" key="2">
    <citation type="submission" date="2023-06" db="EMBL/GenBank/DDBJ databases">
        <authorList>
            <consortium name="Lawrence Berkeley National Laboratory"/>
            <person name="Haridas S."/>
            <person name="Hensen N."/>
            <person name="Bonometti L."/>
            <person name="Westerberg I."/>
            <person name="Brannstrom I.O."/>
            <person name="Guillou S."/>
            <person name="Cros-Aarteil S."/>
            <person name="Calhoun S."/>
            <person name="Kuo A."/>
            <person name="Mondo S."/>
            <person name="Pangilinan J."/>
            <person name="Riley R."/>
            <person name="Labutti K."/>
            <person name="Andreopoulos B."/>
            <person name="Lipzen A."/>
            <person name="Chen C."/>
            <person name="Yanf M."/>
            <person name="Daum C."/>
            <person name="Ng V."/>
            <person name="Clum A."/>
            <person name="Steindorff A."/>
            <person name="Ohm R."/>
            <person name="Martin F."/>
            <person name="Silar P."/>
            <person name="Natvig D."/>
            <person name="Lalanne C."/>
            <person name="Gautier V."/>
            <person name="Ament-Velasquez S.L."/>
            <person name="Kruys A."/>
            <person name="Hutchinson M.I."/>
            <person name="Powell A.J."/>
            <person name="Barry K."/>
            <person name="Miller A.N."/>
            <person name="Grigoriev I.V."/>
            <person name="Debuchy R."/>
            <person name="Gladieux P."/>
            <person name="Thoren M.H."/>
            <person name="Johannesson H."/>
        </authorList>
    </citation>
    <scope>NUCLEOTIDE SEQUENCE</scope>
    <source>
        <strain evidence="3">CBS 958.72</strain>
    </source>
</reference>
<feature type="chain" id="PRO_5042222453" description="Mitochondrial carrier protein pet8" evidence="2">
    <location>
        <begin position="23"/>
        <end position="118"/>
    </location>
</feature>
<dbReference type="EMBL" id="JAULSN010000004">
    <property type="protein sequence ID" value="KAK3372763.1"/>
    <property type="molecule type" value="Genomic_DNA"/>
</dbReference>
<organism evidence="3 4">
    <name type="scientific">Lasiosphaeria ovina</name>
    <dbReference type="NCBI Taxonomy" id="92902"/>
    <lineage>
        <taxon>Eukaryota</taxon>
        <taxon>Fungi</taxon>
        <taxon>Dikarya</taxon>
        <taxon>Ascomycota</taxon>
        <taxon>Pezizomycotina</taxon>
        <taxon>Sordariomycetes</taxon>
        <taxon>Sordariomycetidae</taxon>
        <taxon>Sordariales</taxon>
        <taxon>Lasiosphaeriaceae</taxon>
        <taxon>Lasiosphaeria</taxon>
    </lineage>
</organism>
<feature type="compositionally biased region" description="Polar residues" evidence="1">
    <location>
        <begin position="31"/>
        <end position="42"/>
    </location>
</feature>
<feature type="signal peptide" evidence="2">
    <location>
        <begin position="1"/>
        <end position="22"/>
    </location>
</feature>
<evidence type="ECO:0000313" key="3">
    <source>
        <dbReference type="EMBL" id="KAK3372763.1"/>
    </source>
</evidence>
<dbReference type="AlphaFoldDB" id="A0AAE0N7B3"/>